<evidence type="ECO:0000256" key="1">
    <source>
        <dbReference type="ARBA" id="ARBA00022821"/>
    </source>
</evidence>
<evidence type="ECO:0000259" key="2">
    <source>
        <dbReference type="Pfam" id="PF23247"/>
    </source>
</evidence>
<dbReference type="Gene3D" id="3.80.10.10">
    <property type="entry name" value="Ribonuclease Inhibitor"/>
    <property type="match status" value="2"/>
</dbReference>
<gene>
    <name evidence="3" type="ORF">BT93_L3146</name>
</gene>
<reference evidence="3" key="1">
    <citation type="submission" date="2020-05" db="EMBL/GenBank/DDBJ databases">
        <title>WGS assembly of Corymbia citriodora subspecies variegata.</title>
        <authorList>
            <person name="Barry K."/>
            <person name="Hundley H."/>
            <person name="Shu S."/>
            <person name="Jenkins J."/>
            <person name="Grimwood J."/>
            <person name="Baten A."/>
        </authorList>
    </citation>
    <scope>NUCLEOTIDE SEQUENCE</scope>
    <source>
        <strain evidence="3">CV2-018</strain>
    </source>
</reference>
<name>A0A8T0CM78_CORYI</name>
<dbReference type="PANTHER" id="PTHR33463">
    <property type="entry name" value="NB-ARC DOMAIN-CONTAINING PROTEIN-RELATED"/>
    <property type="match status" value="1"/>
</dbReference>
<keyword evidence="4" id="KW-1185">Reference proteome</keyword>
<comment type="caution">
    <text evidence="3">The sequence shown here is derived from an EMBL/GenBank/DDBJ whole genome shotgun (WGS) entry which is preliminary data.</text>
</comment>
<evidence type="ECO:0000313" key="3">
    <source>
        <dbReference type="EMBL" id="KAF7847256.1"/>
    </source>
</evidence>
<dbReference type="AlphaFoldDB" id="A0A8T0CM78"/>
<dbReference type="InterPro" id="IPR032675">
    <property type="entry name" value="LRR_dom_sf"/>
</dbReference>
<keyword evidence="1" id="KW-0611">Plant defense</keyword>
<organism evidence="3 4">
    <name type="scientific">Corymbia citriodora subsp. variegata</name>
    <dbReference type="NCBI Taxonomy" id="360336"/>
    <lineage>
        <taxon>Eukaryota</taxon>
        <taxon>Viridiplantae</taxon>
        <taxon>Streptophyta</taxon>
        <taxon>Embryophyta</taxon>
        <taxon>Tracheophyta</taxon>
        <taxon>Spermatophyta</taxon>
        <taxon>Magnoliopsida</taxon>
        <taxon>eudicotyledons</taxon>
        <taxon>Gunneridae</taxon>
        <taxon>Pentapetalae</taxon>
        <taxon>rosids</taxon>
        <taxon>malvids</taxon>
        <taxon>Myrtales</taxon>
        <taxon>Myrtaceae</taxon>
        <taxon>Myrtoideae</taxon>
        <taxon>Eucalypteae</taxon>
        <taxon>Corymbia</taxon>
    </lineage>
</organism>
<dbReference type="Gramene" id="rna-gnl|WGS:JABURB|Cocit.L3146.1">
    <property type="protein sequence ID" value="cds-KAF7847256.1"/>
    <property type="gene ID" value="gene-BT93_L3146"/>
</dbReference>
<feature type="domain" description="Disease resistance protein At4g27190-like leucine-rich repeats" evidence="2">
    <location>
        <begin position="84"/>
        <end position="194"/>
    </location>
</feature>
<dbReference type="OrthoDB" id="1679024at2759"/>
<accession>A0A8T0CM78</accession>
<dbReference type="EMBL" id="MU091051">
    <property type="protein sequence ID" value="KAF7847256.1"/>
    <property type="molecule type" value="Genomic_DNA"/>
</dbReference>
<dbReference type="InterPro" id="IPR050905">
    <property type="entry name" value="Plant_NBS-LRR"/>
</dbReference>
<proteinExistence type="predicted"/>
<evidence type="ECO:0000313" key="4">
    <source>
        <dbReference type="Proteomes" id="UP000806378"/>
    </source>
</evidence>
<dbReference type="Pfam" id="PF23247">
    <property type="entry name" value="LRR_RPS2"/>
    <property type="match status" value="1"/>
</dbReference>
<dbReference type="Proteomes" id="UP000806378">
    <property type="component" value="Unassembled WGS sequence"/>
</dbReference>
<protein>
    <recommendedName>
        <fullName evidence="2">Disease resistance protein At4g27190-like leucine-rich repeats domain-containing protein</fullName>
    </recommendedName>
</protein>
<dbReference type="SUPFAM" id="SSF52047">
    <property type="entry name" value="RNI-like"/>
    <property type="match status" value="1"/>
</dbReference>
<sequence>MGAPNNFRLWCGSETERSLLINCCDHIAASVDGKSGDGCAVLPEALESLELSGCHKMKRVMEWEWLTAHLPNLMEIMIYSCEELEETIHGSLPSGATCHLTYIEINGCNNMKRVLLTQDMLLHLPFLDQISVKDCKGIEVIIGTVAKMTHFSFPNLTSLGLQNLPELKSICDGTMSCDSLWWISIDNCPKLKRIPLQLPLLDNGLPSPSPSLGVIRINRRTWESLEWDHPLARSSLECFVEFLD</sequence>
<dbReference type="PANTHER" id="PTHR33463:SF221">
    <property type="entry name" value="LEUCINE-RICH REPEAT DOMAIN, L DOMAIN-CONTAINING PROTEIN"/>
    <property type="match status" value="1"/>
</dbReference>
<dbReference type="InterPro" id="IPR057135">
    <property type="entry name" value="At4g27190-like_LRR"/>
</dbReference>